<evidence type="ECO:0000313" key="1">
    <source>
        <dbReference type="EMBL" id="CAB4130518.1"/>
    </source>
</evidence>
<protein>
    <submittedName>
        <fullName evidence="1">Uncharacterized protein</fullName>
    </submittedName>
</protein>
<reference evidence="1" key="1">
    <citation type="submission" date="2020-04" db="EMBL/GenBank/DDBJ databases">
        <authorList>
            <person name="Chiriac C."/>
            <person name="Salcher M."/>
            <person name="Ghai R."/>
            <person name="Kavagutti S V."/>
        </authorList>
    </citation>
    <scope>NUCLEOTIDE SEQUENCE</scope>
</reference>
<dbReference type="EMBL" id="LR796250">
    <property type="protein sequence ID" value="CAB4130518.1"/>
    <property type="molecule type" value="Genomic_DNA"/>
</dbReference>
<gene>
    <name evidence="1" type="ORF">UFOVP124_7</name>
</gene>
<name>A0A6J5L7F4_9CAUD</name>
<organism evidence="1">
    <name type="scientific">uncultured Caudovirales phage</name>
    <dbReference type="NCBI Taxonomy" id="2100421"/>
    <lineage>
        <taxon>Viruses</taxon>
        <taxon>Duplodnaviria</taxon>
        <taxon>Heunggongvirae</taxon>
        <taxon>Uroviricota</taxon>
        <taxon>Caudoviricetes</taxon>
        <taxon>Peduoviridae</taxon>
        <taxon>Maltschvirus</taxon>
        <taxon>Maltschvirus maltsch</taxon>
    </lineage>
</organism>
<sequence>MGAIECRECRCLISPDRQLCARCVELIVLRERCERAEEAQTHLIYLFDCGKISLPETREIVERLKQQSLGAKEQA</sequence>
<accession>A0A6J5L7F4</accession>
<proteinExistence type="predicted"/>